<organism evidence="6 7">
    <name type="scientific">Methanosalsum natronophilum</name>
    <dbReference type="NCBI Taxonomy" id="768733"/>
    <lineage>
        <taxon>Archaea</taxon>
        <taxon>Methanobacteriati</taxon>
        <taxon>Methanobacteriota</taxon>
        <taxon>Stenosarchaea group</taxon>
        <taxon>Methanomicrobia</taxon>
        <taxon>Methanosarcinales</taxon>
        <taxon>Methanosarcinaceae</taxon>
        <taxon>Methanosalsum</taxon>
    </lineage>
</organism>
<evidence type="ECO:0000313" key="7">
    <source>
        <dbReference type="Proteomes" id="UP000284763"/>
    </source>
</evidence>
<dbReference type="Pfam" id="PF02361">
    <property type="entry name" value="CbiQ"/>
    <property type="match status" value="1"/>
</dbReference>
<feature type="transmembrane region" description="Helical" evidence="5">
    <location>
        <begin position="241"/>
        <end position="257"/>
    </location>
</feature>
<evidence type="ECO:0000256" key="3">
    <source>
        <dbReference type="ARBA" id="ARBA00022989"/>
    </source>
</evidence>
<evidence type="ECO:0000313" key="6">
    <source>
        <dbReference type="EMBL" id="RQD88228.1"/>
    </source>
</evidence>
<sequence length="258" mass="29870">MSNMFFSYFPGKSLIHELDPRTKLLALFLFSILVFASQTLEQFLFVFICFLFIAFISKTKPRVYWYSLRPLIVFFLLIFIMQLLFTDGNEIISFINTSITYEGLYLGLTVISRFVFLILFATVLTSTTRPSMITNGIERILRPLPLKYMGISSHELATMMSLSIRFIPELFENAKEIKDAQVSRGMDPSRSFLKSISSISIPLVSNSLNYVEELVIAMENRCFQGQERTNLYELKMDKSDWISLLILCSLLISYLYFT</sequence>
<proteinExistence type="predicted"/>
<dbReference type="Proteomes" id="UP000284763">
    <property type="component" value="Unassembled WGS sequence"/>
</dbReference>
<keyword evidence="4 5" id="KW-0472">Membrane</keyword>
<evidence type="ECO:0000256" key="5">
    <source>
        <dbReference type="SAM" id="Phobius"/>
    </source>
</evidence>
<name>A0A424Z214_9EURY</name>
<feature type="transmembrane region" description="Helical" evidence="5">
    <location>
        <begin position="24"/>
        <end position="56"/>
    </location>
</feature>
<comment type="subcellular location">
    <subcellularLocation>
        <location evidence="1">Membrane</location>
        <topology evidence="1">Multi-pass membrane protein</topology>
    </subcellularLocation>
</comment>
<evidence type="ECO:0000256" key="1">
    <source>
        <dbReference type="ARBA" id="ARBA00004141"/>
    </source>
</evidence>
<protein>
    <submittedName>
        <fullName evidence="6">Energy-coupling factor transporter transmembrane protein EcfT</fullName>
    </submittedName>
</protein>
<keyword evidence="3 5" id="KW-1133">Transmembrane helix</keyword>
<gene>
    <name evidence="6" type="ORF">D5R95_02985</name>
</gene>
<keyword evidence="2 5" id="KW-0812">Transmembrane</keyword>
<evidence type="ECO:0000256" key="2">
    <source>
        <dbReference type="ARBA" id="ARBA00022692"/>
    </source>
</evidence>
<feature type="transmembrane region" description="Helical" evidence="5">
    <location>
        <begin position="104"/>
        <end position="124"/>
    </location>
</feature>
<dbReference type="PANTHER" id="PTHR33514:SF13">
    <property type="entry name" value="PROTEIN ABCI12, CHLOROPLASTIC"/>
    <property type="match status" value="1"/>
</dbReference>
<accession>A0A424Z214</accession>
<comment type="caution">
    <text evidence="6">The sequence shown here is derived from an EMBL/GenBank/DDBJ whole genome shotgun (WGS) entry which is preliminary data.</text>
</comment>
<reference evidence="6 7" key="1">
    <citation type="submission" date="2018-08" db="EMBL/GenBank/DDBJ databases">
        <title>The metabolism and importance of syntrophic acetate oxidation coupled to methane or sulfide production in haloalkaline environments.</title>
        <authorList>
            <person name="Timmers P.H.A."/>
            <person name="Vavourakis C.D."/>
            <person name="Sorokin D.Y."/>
            <person name="Sinninghe Damste J.S."/>
            <person name="Muyzer G."/>
            <person name="Stams A.J.M."/>
            <person name="Plugge C.M."/>
        </authorList>
    </citation>
    <scope>NUCLEOTIDE SEQUENCE [LARGE SCALE GENOMIC DNA]</scope>
    <source>
        <strain evidence="6">MSAO_Arc3</strain>
    </source>
</reference>
<dbReference type="PANTHER" id="PTHR33514">
    <property type="entry name" value="PROTEIN ABCI12, CHLOROPLASTIC"/>
    <property type="match status" value="1"/>
</dbReference>
<feature type="transmembrane region" description="Helical" evidence="5">
    <location>
        <begin position="63"/>
        <end position="84"/>
    </location>
</feature>
<dbReference type="GO" id="GO:0005886">
    <property type="term" value="C:plasma membrane"/>
    <property type="evidence" value="ECO:0007669"/>
    <property type="project" value="UniProtKB-ARBA"/>
</dbReference>
<dbReference type="EMBL" id="QZAB01000204">
    <property type="protein sequence ID" value="RQD88228.1"/>
    <property type="molecule type" value="Genomic_DNA"/>
</dbReference>
<dbReference type="CDD" id="cd16914">
    <property type="entry name" value="EcfT"/>
    <property type="match status" value="1"/>
</dbReference>
<evidence type="ECO:0000256" key="4">
    <source>
        <dbReference type="ARBA" id="ARBA00023136"/>
    </source>
</evidence>
<dbReference type="AlphaFoldDB" id="A0A424Z214"/>
<dbReference type="InterPro" id="IPR003339">
    <property type="entry name" value="ABC/ECF_trnsptr_transmembrane"/>
</dbReference>